<reference evidence="2" key="1">
    <citation type="journal article" date="2004" name="Nature">
        <title>Genome duplication in the teleost fish Tetraodon nigroviridis reveals the early vertebrate proto-karyotype.</title>
        <authorList>
            <person name="Jaillon O."/>
            <person name="Aury J.-M."/>
            <person name="Brunet F."/>
            <person name="Petit J.-L."/>
            <person name="Stange-Thomann N."/>
            <person name="Mauceli E."/>
            <person name="Bouneau L."/>
            <person name="Fischer C."/>
            <person name="Ozouf-Costaz C."/>
            <person name="Bernot A."/>
            <person name="Nicaud S."/>
            <person name="Jaffe D."/>
            <person name="Fisher S."/>
            <person name="Lutfalla G."/>
            <person name="Dossat C."/>
            <person name="Segurens B."/>
            <person name="Dasilva C."/>
            <person name="Salanoubat M."/>
            <person name="Levy M."/>
            <person name="Boudet N."/>
            <person name="Castellano S."/>
            <person name="Anthouard V."/>
            <person name="Jubin C."/>
            <person name="Castelli V."/>
            <person name="Katinka M."/>
            <person name="Vacherie B."/>
            <person name="Biemont C."/>
            <person name="Skalli Z."/>
            <person name="Cattolico L."/>
            <person name="Poulain J."/>
            <person name="De Berardinis V."/>
            <person name="Cruaud C."/>
            <person name="Duprat S."/>
            <person name="Brottier P."/>
            <person name="Coutanceau J.-P."/>
            <person name="Gouzy J."/>
            <person name="Parra G."/>
            <person name="Lardier G."/>
            <person name="Chapple C."/>
            <person name="McKernan K.J."/>
            <person name="McEwan P."/>
            <person name="Bosak S."/>
            <person name="Kellis M."/>
            <person name="Volff J.-N."/>
            <person name="Guigo R."/>
            <person name="Zody M.C."/>
            <person name="Mesirov J."/>
            <person name="Lindblad-Toh K."/>
            <person name="Birren B."/>
            <person name="Nusbaum C."/>
            <person name="Kahn D."/>
            <person name="Robinson-Rechavi M."/>
            <person name="Laudet V."/>
            <person name="Schachter V."/>
            <person name="Quetier F."/>
            <person name="Saurin W."/>
            <person name="Scarpelli C."/>
            <person name="Wincker P."/>
            <person name="Lander E.S."/>
            <person name="Weissenbach J."/>
            <person name="Roest Crollius H."/>
        </authorList>
    </citation>
    <scope>NUCLEOTIDE SEQUENCE [LARGE SCALE GENOMIC DNA]</scope>
</reference>
<comment type="caution">
    <text evidence="2">The sequence shown here is derived from an EMBL/GenBank/DDBJ whole genome shotgun (WGS) entry which is preliminary data.</text>
</comment>
<organism evidence="2">
    <name type="scientific">Tetraodon nigroviridis</name>
    <name type="common">Spotted green pufferfish</name>
    <name type="synonym">Chelonodon nigroviridis</name>
    <dbReference type="NCBI Taxonomy" id="99883"/>
    <lineage>
        <taxon>Eukaryota</taxon>
        <taxon>Metazoa</taxon>
        <taxon>Chordata</taxon>
        <taxon>Craniata</taxon>
        <taxon>Vertebrata</taxon>
        <taxon>Euteleostomi</taxon>
        <taxon>Actinopterygii</taxon>
        <taxon>Neopterygii</taxon>
        <taxon>Teleostei</taxon>
        <taxon>Neoteleostei</taxon>
        <taxon>Acanthomorphata</taxon>
        <taxon>Eupercaria</taxon>
        <taxon>Tetraodontiformes</taxon>
        <taxon>Tetradontoidea</taxon>
        <taxon>Tetraodontidae</taxon>
        <taxon>Tetraodon</taxon>
    </lineage>
</organism>
<feature type="compositionally biased region" description="Basic and acidic residues" evidence="1">
    <location>
        <begin position="89"/>
        <end position="99"/>
    </location>
</feature>
<dbReference type="KEGG" id="tng:GSTEN00019336G001"/>
<proteinExistence type="predicted"/>
<sequence>MSLLKQRGKELERFDGLSLIYCIIFQQIPTGNAEPTLPNVFCVRRGQSCISRTLMGPYGVDRAVHSLEFTDCENGLGKSPRRGNFFRQRGREIQKNPKR</sequence>
<protein>
    <submittedName>
        <fullName evidence="2">(spotted green pufferfish) hypothetical protein</fullName>
    </submittedName>
</protein>
<feature type="region of interest" description="Disordered" evidence="1">
    <location>
        <begin position="77"/>
        <end position="99"/>
    </location>
</feature>
<evidence type="ECO:0000313" key="2">
    <source>
        <dbReference type="EMBL" id="CAG00800.1"/>
    </source>
</evidence>
<gene>
    <name evidence="2" type="ORF">GSTENG00019336001</name>
</gene>
<accession>Q4SEY2</accession>
<evidence type="ECO:0000256" key="1">
    <source>
        <dbReference type="SAM" id="MobiDB-lite"/>
    </source>
</evidence>
<reference evidence="2" key="2">
    <citation type="submission" date="2004-02" db="EMBL/GenBank/DDBJ databases">
        <authorList>
            <consortium name="Genoscope"/>
            <consortium name="Whitehead Institute Centre for Genome Research"/>
        </authorList>
    </citation>
    <scope>NUCLEOTIDE SEQUENCE</scope>
</reference>
<name>Q4SEY2_TETNG</name>
<dbReference type="EMBL" id="CAAE01014610">
    <property type="protein sequence ID" value="CAG00800.1"/>
    <property type="molecule type" value="Genomic_DNA"/>
</dbReference>
<dbReference type="AlphaFoldDB" id="Q4SEY2"/>